<reference evidence="1 2" key="1">
    <citation type="submission" date="2012-01" db="EMBL/GenBank/DDBJ databases">
        <title>The Genome Sequence of Scardovia wiggsiae F0424.</title>
        <authorList>
            <consortium name="The Broad Institute Genome Sequencing Platform"/>
            <person name="Earl A."/>
            <person name="Ward D."/>
            <person name="Feldgarden M."/>
            <person name="Gevers D."/>
            <person name="Izard J."/>
            <person name="Ganesan A."/>
            <person name="Baranova O.V."/>
            <person name="Blanton J.M."/>
            <person name="Tanner A.C."/>
            <person name="Mathney J."/>
            <person name="Dewhirst F.E."/>
            <person name="Young S.K."/>
            <person name="Zeng Q."/>
            <person name="Gargeya S."/>
            <person name="Fitzgerald M."/>
            <person name="Haas B."/>
            <person name="Abouelleil A."/>
            <person name="Alvarado L."/>
            <person name="Arachchi H.M."/>
            <person name="Berlin A."/>
            <person name="Chapman S.B."/>
            <person name="Gearin G."/>
            <person name="Goldberg J."/>
            <person name="Griggs A."/>
            <person name="Gujja S."/>
            <person name="Hansen M."/>
            <person name="Heiman D."/>
            <person name="Howarth C."/>
            <person name="Larimer J."/>
            <person name="Lui A."/>
            <person name="MacDonald P.J.P."/>
            <person name="McCowen C."/>
            <person name="Montmayeur A."/>
            <person name="Murphy C."/>
            <person name="Neiman D."/>
            <person name="Pearson M."/>
            <person name="Priest M."/>
            <person name="Roberts A."/>
            <person name="Saif S."/>
            <person name="Shea T."/>
            <person name="Sisk P."/>
            <person name="Stolte C."/>
            <person name="Sykes S."/>
            <person name="Wortman J."/>
            <person name="Nusbaum C."/>
            <person name="Birren B."/>
        </authorList>
    </citation>
    <scope>NUCLEOTIDE SEQUENCE [LARGE SCALE GENOMIC DNA]</scope>
    <source>
        <strain evidence="1 2">F0424</strain>
    </source>
</reference>
<sequence>MNINKALVSDVDIQDYTRRNEYTFVGQSGSALIEQRLMRLRMIFPGGMSDVLSGAIDDFNSEVSLMEGYLEGKFSKAARESYTERIGSLQKALKTAEDGKLRASCRGARP</sequence>
<dbReference type="RefSeq" id="WP_007147657.1">
    <property type="nucleotide sequence ID" value="NZ_AKCI01000001.1"/>
</dbReference>
<accession>J0X184</accession>
<proteinExistence type="predicted"/>
<comment type="caution">
    <text evidence="1">The sequence shown here is derived from an EMBL/GenBank/DDBJ whole genome shotgun (WGS) entry which is preliminary data.</text>
</comment>
<keyword evidence="2" id="KW-1185">Reference proteome</keyword>
<organism evidence="1 2">
    <name type="scientific">Scardovia wiggsiae F0424</name>
    <dbReference type="NCBI Taxonomy" id="857290"/>
    <lineage>
        <taxon>Bacteria</taxon>
        <taxon>Bacillati</taxon>
        <taxon>Actinomycetota</taxon>
        <taxon>Actinomycetes</taxon>
        <taxon>Bifidobacteriales</taxon>
        <taxon>Bifidobacteriaceae</taxon>
        <taxon>Scardovia</taxon>
    </lineage>
</organism>
<evidence type="ECO:0000313" key="2">
    <source>
        <dbReference type="Proteomes" id="UP000006415"/>
    </source>
</evidence>
<dbReference type="EMBL" id="AGZS01000002">
    <property type="protein sequence ID" value="EJD65146.1"/>
    <property type="molecule type" value="Genomic_DNA"/>
</dbReference>
<gene>
    <name evidence="1" type="ORF">HMPREF9156_00590</name>
</gene>
<name>J0X184_9BIFI</name>
<dbReference type="AlphaFoldDB" id="J0X184"/>
<dbReference type="Proteomes" id="UP000006415">
    <property type="component" value="Unassembled WGS sequence"/>
</dbReference>
<protein>
    <submittedName>
        <fullName evidence="1">Uncharacterized protein</fullName>
    </submittedName>
</protein>
<dbReference type="STRING" id="857290.HMPREF9156_00590"/>
<evidence type="ECO:0000313" key="1">
    <source>
        <dbReference type="EMBL" id="EJD65146.1"/>
    </source>
</evidence>
<dbReference type="HOGENOM" id="CLU_2169319_0_0_11"/>